<evidence type="ECO:0000313" key="2">
    <source>
        <dbReference type="EMBL" id="CAF4415543.1"/>
    </source>
</evidence>
<gene>
    <name evidence="1" type="ORF">GPM918_LOCUS39398</name>
    <name evidence="2" type="ORF">SRO942_LOCUS40264</name>
</gene>
<evidence type="ECO:0000313" key="3">
    <source>
        <dbReference type="Proteomes" id="UP000663829"/>
    </source>
</evidence>
<keyword evidence="3" id="KW-1185">Reference proteome</keyword>
<protein>
    <submittedName>
        <fullName evidence="1">Uncharacterized protein</fullName>
    </submittedName>
</protein>
<comment type="caution">
    <text evidence="1">The sequence shown here is derived from an EMBL/GenBank/DDBJ whole genome shotgun (WGS) entry which is preliminary data.</text>
</comment>
<proteinExistence type="predicted"/>
<evidence type="ECO:0000313" key="1">
    <source>
        <dbReference type="EMBL" id="CAF1554410.1"/>
    </source>
</evidence>
<sequence>MLKRRASASDKIVSFDETTRKSISSDSTVSDIRVACTSPSLAQNLIERIVSIVQKQKSSYGVHIHLILHSSRLLYKRHSSPLIDDHREVF</sequence>
<dbReference type="EMBL" id="CAJOBC010093237">
    <property type="protein sequence ID" value="CAF4415543.1"/>
    <property type="molecule type" value="Genomic_DNA"/>
</dbReference>
<dbReference type="AlphaFoldDB" id="A0A815X8V4"/>
<dbReference type="Proteomes" id="UP000681722">
    <property type="component" value="Unassembled WGS sequence"/>
</dbReference>
<organism evidence="1 3">
    <name type="scientific">Didymodactylos carnosus</name>
    <dbReference type="NCBI Taxonomy" id="1234261"/>
    <lineage>
        <taxon>Eukaryota</taxon>
        <taxon>Metazoa</taxon>
        <taxon>Spiralia</taxon>
        <taxon>Gnathifera</taxon>
        <taxon>Rotifera</taxon>
        <taxon>Eurotatoria</taxon>
        <taxon>Bdelloidea</taxon>
        <taxon>Philodinida</taxon>
        <taxon>Philodinidae</taxon>
        <taxon>Didymodactylos</taxon>
    </lineage>
</organism>
<dbReference type="Proteomes" id="UP000663829">
    <property type="component" value="Unassembled WGS sequence"/>
</dbReference>
<name>A0A815X8V4_9BILA</name>
<dbReference type="EMBL" id="CAJNOQ010027542">
    <property type="protein sequence ID" value="CAF1554410.1"/>
    <property type="molecule type" value="Genomic_DNA"/>
</dbReference>
<reference evidence="1" key="1">
    <citation type="submission" date="2021-02" db="EMBL/GenBank/DDBJ databases">
        <authorList>
            <person name="Nowell W R."/>
        </authorList>
    </citation>
    <scope>NUCLEOTIDE SEQUENCE</scope>
</reference>
<accession>A0A815X8V4</accession>